<keyword evidence="4" id="KW-0067">ATP-binding</keyword>
<evidence type="ECO:0000256" key="4">
    <source>
        <dbReference type="ARBA" id="ARBA00022840"/>
    </source>
</evidence>
<evidence type="ECO:0000256" key="2">
    <source>
        <dbReference type="ARBA" id="ARBA00022801"/>
    </source>
</evidence>
<feature type="region of interest" description="Disordered" evidence="6">
    <location>
        <begin position="1562"/>
        <end position="1581"/>
    </location>
</feature>
<dbReference type="EMBL" id="JBICBT010000355">
    <property type="protein sequence ID" value="KAL3116628.1"/>
    <property type="molecule type" value="Genomic_DNA"/>
</dbReference>
<dbReference type="CDD" id="cd15457">
    <property type="entry name" value="NADAR"/>
    <property type="match status" value="1"/>
</dbReference>
<evidence type="ECO:0000256" key="3">
    <source>
        <dbReference type="ARBA" id="ARBA00022806"/>
    </source>
</evidence>
<keyword evidence="5" id="KW-0863">Zinc-finger</keyword>
<gene>
    <name evidence="8" type="ORF">niasHT_001375</name>
</gene>
<dbReference type="CDD" id="cd00303">
    <property type="entry name" value="retropepsin_like"/>
    <property type="match status" value="1"/>
</dbReference>
<dbReference type="GO" id="GO:0008270">
    <property type="term" value="F:zinc ion binding"/>
    <property type="evidence" value="ECO:0007669"/>
    <property type="project" value="UniProtKB-KW"/>
</dbReference>
<dbReference type="InterPro" id="IPR021109">
    <property type="entry name" value="Peptidase_aspartic_dom_sf"/>
</dbReference>
<dbReference type="SUPFAM" id="SSF57756">
    <property type="entry name" value="Retrovirus zinc finger-like domains"/>
    <property type="match status" value="1"/>
</dbReference>
<dbReference type="SUPFAM" id="SSF52540">
    <property type="entry name" value="P-loop containing nucleoside triphosphate hydrolases"/>
    <property type="match status" value="1"/>
</dbReference>
<dbReference type="InterPro" id="IPR001878">
    <property type="entry name" value="Znf_CCHC"/>
</dbReference>
<dbReference type="Pfam" id="PF00098">
    <property type="entry name" value="zf-CCHC"/>
    <property type="match status" value="1"/>
</dbReference>
<dbReference type="CDD" id="cd18808">
    <property type="entry name" value="SF1_C_Upf1"/>
    <property type="match status" value="1"/>
</dbReference>
<organism evidence="8 9">
    <name type="scientific">Heterodera trifolii</name>
    <dbReference type="NCBI Taxonomy" id="157864"/>
    <lineage>
        <taxon>Eukaryota</taxon>
        <taxon>Metazoa</taxon>
        <taxon>Ecdysozoa</taxon>
        <taxon>Nematoda</taxon>
        <taxon>Chromadorea</taxon>
        <taxon>Rhabditida</taxon>
        <taxon>Tylenchina</taxon>
        <taxon>Tylenchomorpha</taxon>
        <taxon>Tylenchoidea</taxon>
        <taxon>Heteroderidae</taxon>
        <taxon>Heteroderinae</taxon>
        <taxon>Heterodera</taxon>
    </lineage>
</organism>
<dbReference type="SMART" id="SM00343">
    <property type="entry name" value="ZnF_C2HC"/>
    <property type="match status" value="1"/>
</dbReference>
<evidence type="ECO:0000256" key="5">
    <source>
        <dbReference type="PROSITE-ProRule" id="PRU00047"/>
    </source>
</evidence>
<keyword evidence="2" id="KW-0378">Hydrolase</keyword>
<dbReference type="Gene3D" id="1.10.357.40">
    <property type="entry name" value="YbiA-like"/>
    <property type="match status" value="1"/>
</dbReference>
<dbReference type="GO" id="GO:0004386">
    <property type="term" value="F:helicase activity"/>
    <property type="evidence" value="ECO:0007669"/>
    <property type="project" value="UniProtKB-KW"/>
</dbReference>
<accession>A0ABD2LN16</accession>
<dbReference type="Pfam" id="PF08719">
    <property type="entry name" value="NADAR"/>
    <property type="match status" value="1"/>
</dbReference>
<evidence type="ECO:0000259" key="7">
    <source>
        <dbReference type="PROSITE" id="PS50158"/>
    </source>
</evidence>
<keyword evidence="3" id="KW-0347">Helicase</keyword>
<comment type="caution">
    <text evidence="8">The sequence shown here is derived from an EMBL/GenBank/DDBJ whole genome shotgun (WGS) entry which is preliminary data.</text>
</comment>
<dbReference type="InterPro" id="IPR036875">
    <property type="entry name" value="Znf_CCHC_sf"/>
</dbReference>
<sequence>MQHPTTVTTQVALNGIRMKCLTDTGSSTSVAPKALAEWLGTKTYKAEARLMSASGHAVHVKEATRVNLRIGNESVDIVIHLFENDLSWTMKDYDFILGCDALALLPPITIDIKNASMYINDVCMPIVELSPNEQRVLKAEVRAPRTLRHDIIFENLDQRLGNCTAGEHDIITSTEEPIASKPHRIPFKYRDELQKHIDQLLASGKAETHQHLARWLVELQNYSIKIVHIAGKQNTLADALSRIPHEELSPEEVEKLNEMEDIAEFPICLALSPRPRVVHEKFGLTLSLRSMEGDLQQVDIRKEQENDIEASAVIEFLKSGTFPEEFSQDEKDKLSILCKDLCFDSGIIYLHAKENKPRLYIPPSMSIQIVTTIDGSMRLAPFFTKAFCFSNHFGCQFVLEGISFCCSEQCYMYLKCLAFGDNSSASAILQSSNPAEIKRLGSGSRIRGFDTQKWRQLSIFAMVVANWNKFRQNDYLMQRLLSLDTDVLLVECSPTDYYWGIGLQLRDPDIRNMAKWRGKNILGRVLTGLRNTFHRQMMQKPTTAVNFMEQTTSAESRAHMIELPLIGTLSLDVVSSDVDVNMSASAIPNENDVVRESDQNASADQNVNSGVEEFRNEGFGVSEKEGDELIDEFEQFSVSEQKGKIVEYVVCQVGENLVVAGKLRQMTNKNFPYFVSVSNEMVEKSEGFLRKLQLGDIVGVSSFEWREGYRHLAKRESEKSHFVKMWFVQKINWQASVVEISYINYAVWRENLGIVLRIKESVSSVASRKLYALVISAELQVSSRCYRRQLVDLDLDTLVEGQLVKVWSAVLPEQYLIESSYILPPQSEFKAGTEKMVEDGKGVLACVGTHEPWPYQHFYPLAKEMSMSEIELAEKIFSAVIAYSYEDEERKIVDGRFEGSATYHEGVFWLKFSEIDNAKMKRLKEIWEIDAQVMLKPSMDQKHFASGVVKETNVESMKSFGRPKFILWIAVKVTQVQERKNRDVHEELERAEEGGSFVAHPIIPQGLELRRACFASNLPSRVAKLDTNQGKLMRAVMGRPREQLVVEQGKNLGHASAVHEFHPLMRKLNERQKVSAKLLLGNECCLVYQNAPPGVGKTYVASIVASILLSMNENVKIAIVTSANLPLAKLAQELDEVLGSDEMEESGSIAFFSGYAKEKYREMVEKLKRHILVSKLKSEEIQSKLEERNEENQDKRDVREYCQNYEFRPRLTKERKMASLYAEVANLRIVFATATMAENVLWTALTGTSVLIFDEATQGSWVILAHLVARMPKLEKVFVTGDRYQLGVHLQELPKILRKGFGLDSMVDQLVDSPNVVQNKLVTCYRMHPMLVECVSYASYEQHGERLEVGRSAEERSILTNSQFPLPMQNCPIVLMNVSGTCRQGVESFSLTNDVHTASAVQLVAALSGNLSRQDISIVVICLYLLQKDCIKSEFEDLGLNILVVSVDEYQAQEADITVVVTTRSSYREGNLSENSEFLTDSQRATVALSRARHGLFLIGDFAVLSVGEVWQRFIERASALTQIVGQSYIQLLRSGEFRRDRFGQLLDGEYRVVGDWAAGTSAASSTSATTRQPTGETWRNWNVSRPLERKRLATEDIGPAPRRDENWRSTSWRQFTGTTFSRGGRGGSSTKCYNCGRTGHVARQCQERRRDDRR</sequence>
<dbReference type="InterPro" id="IPR012816">
    <property type="entry name" value="NADAR"/>
</dbReference>
<dbReference type="GO" id="GO:0005524">
    <property type="term" value="F:ATP binding"/>
    <property type="evidence" value="ECO:0007669"/>
    <property type="project" value="UniProtKB-KW"/>
</dbReference>
<keyword evidence="5" id="KW-0862">Zinc</keyword>
<protein>
    <recommendedName>
        <fullName evidence="7">CCHC-type domain-containing protein</fullName>
    </recommendedName>
</protein>
<dbReference type="InterPro" id="IPR027417">
    <property type="entry name" value="P-loop_NTPase"/>
</dbReference>
<evidence type="ECO:0000256" key="1">
    <source>
        <dbReference type="ARBA" id="ARBA00022741"/>
    </source>
</evidence>
<evidence type="ECO:0000313" key="9">
    <source>
        <dbReference type="Proteomes" id="UP001620626"/>
    </source>
</evidence>
<keyword evidence="1" id="KW-0547">Nucleotide-binding</keyword>
<dbReference type="PANTHER" id="PTHR43788">
    <property type="entry name" value="DNA2/NAM7 HELICASE FAMILY MEMBER"/>
    <property type="match status" value="1"/>
</dbReference>
<keyword evidence="9" id="KW-1185">Reference proteome</keyword>
<dbReference type="GO" id="GO:0019899">
    <property type="term" value="F:enzyme binding"/>
    <property type="evidence" value="ECO:0007669"/>
    <property type="project" value="UniProtKB-ARBA"/>
</dbReference>
<dbReference type="Gene3D" id="4.10.60.10">
    <property type="entry name" value="Zinc finger, CCHC-type"/>
    <property type="match status" value="1"/>
</dbReference>
<dbReference type="GO" id="GO:0016787">
    <property type="term" value="F:hydrolase activity"/>
    <property type="evidence" value="ECO:0007669"/>
    <property type="project" value="UniProtKB-KW"/>
</dbReference>
<dbReference type="PROSITE" id="PS50158">
    <property type="entry name" value="ZF_CCHC"/>
    <property type="match status" value="1"/>
</dbReference>
<dbReference type="Gene3D" id="2.40.70.10">
    <property type="entry name" value="Acid Proteases"/>
    <property type="match status" value="1"/>
</dbReference>
<dbReference type="SUPFAM" id="SSF143990">
    <property type="entry name" value="YbiA-like"/>
    <property type="match status" value="1"/>
</dbReference>
<name>A0ABD2LN16_9BILA</name>
<dbReference type="SUPFAM" id="SSF50630">
    <property type="entry name" value="Acid proteases"/>
    <property type="match status" value="1"/>
</dbReference>
<feature type="compositionally biased region" description="Polar residues" evidence="6">
    <location>
        <begin position="1572"/>
        <end position="1581"/>
    </location>
</feature>
<dbReference type="Gene3D" id="3.40.50.300">
    <property type="entry name" value="P-loop containing nucleotide triphosphate hydrolases"/>
    <property type="match status" value="2"/>
</dbReference>
<proteinExistence type="predicted"/>
<dbReference type="InterPro" id="IPR037238">
    <property type="entry name" value="YbiA-like_sf"/>
</dbReference>
<dbReference type="Pfam" id="PF13650">
    <property type="entry name" value="Asp_protease_2"/>
    <property type="match status" value="1"/>
</dbReference>
<feature type="compositionally biased region" description="Low complexity" evidence="6">
    <location>
        <begin position="1562"/>
        <end position="1571"/>
    </location>
</feature>
<reference evidence="8 9" key="1">
    <citation type="submission" date="2024-10" db="EMBL/GenBank/DDBJ databases">
        <authorList>
            <person name="Kim D."/>
        </authorList>
    </citation>
    <scope>NUCLEOTIDE SEQUENCE [LARGE SCALE GENOMIC DNA]</scope>
    <source>
        <strain evidence="8">BH-2024</strain>
    </source>
</reference>
<dbReference type="PANTHER" id="PTHR43788:SF16">
    <property type="entry name" value="HELICASE WITH ZINC FINGER 2"/>
    <property type="match status" value="1"/>
</dbReference>
<dbReference type="InterPro" id="IPR050534">
    <property type="entry name" value="Coronavir_polyprotein_1ab"/>
</dbReference>
<dbReference type="Proteomes" id="UP001620626">
    <property type="component" value="Unassembled WGS sequence"/>
</dbReference>
<evidence type="ECO:0000313" key="8">
    <source>
        <dbReference type="EMBL" id="KAL3116628.1"/>
    </source>
</evidence>
<dbReference type="NCBIfam" id="TIGR02464">
    <property type="entry name" value="ribofla_fusion"/>
    <property type="match status" value="1"/>
</dbReference>
<keyword evidence="5" id="KW-0479">Metal-binding</keyword>
<dbReference type="InterPro" id="IPR047187">
    <property type="entry name" value="SF1_C_Upf1"/>
</dbReference>
<dbReference type="Pfam" id="PF13087">
    <property type="entry name" value="AAA_12"/>
    <property type="match status" value="1"/>
</dbReference>
<dbReference type="InterPro" id="IPR041679">
    <property type="entry name" value="DNA2/NAM7-like_C"/>
</dbReference>
<evidence type="ECO:0000256" key="6">
    <source>
        <dbReference type="SAM" id="MobiDB-lite"/>
    </source>
</evidence>
<feature type="domain" description="CCHC-type" evidence="7">
    <location>
        <begin position="1632"/>
        <end position="1648"/>
    </location>
</feature>